<feature type="domain" description="SpoVT-AbrB" evidence="2">
    <location>
        <begin position="5"/>
        <end position="50"/>
    </location>
</feature>
<dbReference type="PROSITE" id="PS51740">
    <property type="entry name" value="SPOVT_ABRB"/>
    <property type="match status" value="1"/>
</dbReference>
<dbReference type="SMART" id="SM00966">
    <property type="entry name" value="SpoVT_AbrB"/>
    <property type="match status" value="1"/>
</dbReference>
<dbReference type="InterPro" id="IPR037914">
    <property type="entry name" value="SpoVT-AbrB_sf"/>
</dbReference>
<dbReference type="GO" id="GO:0003677">
    <property type="term" value="F:DNA binding"/>
    <property type="evidence" value="ECO:0007669"/>
    <property type="project" value="UniProtKB-UniRule"/>
</dbReference>
<organism evidence="3 4">
    <name type="scientific">Candidatus Fimadaptatus faecigallinarum</name>
    <dbReference type="NCBI Taxonomy" id="2840814"/>
    <lineage>
        <taxon>Bacteria</taxon>
        <taxon>Bacillati</taxon>
        <taxon>Bacillota</taxon>
        <taxon>Clostridia</taxon>
        <taxon>Eubacteriales</taxon>
        <taxon>Candidatus Fimadaptatus</taxon>
    </lineage>
</organism>
<gene>
    <name evidence="3" type="ORF">IAC59_08650</name>
</gene>
<proteinExistence type="predicted"/>
<evidence type="ECO:0000313" key="3">
    <source>
        <dbReference type="EMBL" id="HIU47306.1"/>
    </source>
</evidence>
<dbReference type="Gene3D" id="2.10.260.10">
    <property type="match status" value="1"/>
</dbReference>
<name>A0A9D1LSS0_9FIRM</name>
<dbReference type="SUPFAM" id="SSF89447">
    <property type="entry name" value="AbrB/MazE/MraZ-like"/>
    <property type="match status" value="1"/>
</dbReference>
<reference evidence="3" key="1">
    <citation type="submission" date="2020-10" db="EMBL/GenBank/DDBJ databases">
        <authorList>
            <person name="Gilroy R."/>
        </authorList>
    </citation>
    <scope>NUCLEOTIDE SEQUENCE</scope>
    <source>
        <strain evidence="3">ChiSxjej2B14-8506</strain>
    </source>
</reference>
<dbReference type="PANTHER" id="PTHR36432">
    <property type="match status" value="1"/>
</dbReference>
<evidence type="ECO:0000313" key="4">
    <source>
        <dbReference type="Proteomes" id="UP000824123"/>
    </source>
</evidence>
<dbReference type="AlphaFoldDB" id="A0A9D1LSS0"/>
<dbReference type="Proteomes" id="UP000824123">
    <property type="component" value="Unassembled WGS sequence"/>
</dbReference>
<accession>A0A9D1LSS0</accession>
<dbReference type="InterPro" id="IPR007159">
    <property type="entry name" value="SpoVT-AbrB_dom"/>
</dbReference>
<dbReference type="InterPro" id="IPR052731">
    <property type="entry name" value="B_subtilis_Trans_State_Reg"/>
</dbReference>
<dbReference type="PANTHER" id="PTHR36432:SF4">
    <property type="entry name" value="TRANSITION STATE REGULATOR ABH-RELATED"/>
    <property type="match status" value="1"/>
</dbReference>
<evidence type="ECO:0000259" key="2">
    <source>
        <dbReference type="PROSITE" id="PS51740"/>
    </source>
</evidence>
<evidence type="ECO:0000256" key="1">
    <source>
        <dbReference type="PROSITE-ProRule" id="PRU01076"/>
    </source>
</evidence>
<keyword evidence="1 3" id="KW-0238">DNA-binding</keyword>
<dbReference type="EMBL" id="DVNK01000052">
    <property type="protein sequence ID" value="HIU47306.1"/>
    <property type="molecule type" value="Genomic_DNA"/>
</dbReference>
<dbReference type="Pfam" id="PF04014">
    <property type="entry name" value="MazE_antitoxin"/>
    <property type="match status" value="1"/>
</dbReference>
<reference evidence="3" key="2">
    <citation type="journal article" date="2021" name="PeerJ">
        <title>Extensive microbial diversity within the chicken gut microbiome revealed by metagenomics and culture.</title>
        <authorList>
            <person name="Gilroy R."/>
            <person name="Ravi A."/>
            <person name="Getino M."/>
            <person name="Pursley I."/>
            <person name="Horton D.L."/>
            <person name="Alikhan N.F."/>
            <person name="Baker D."/>
            <person name="Gharbi K."/>
            <person name="Hall N."/>
            <person name="Watson M."/>
            <person name="Adriaenssens E.M."/>
            <person name="Foster-Nyarko E."/>
            <person name="Jarju S."/>
            <person name="Secka A."/>
            <person name="Antonio M."/>
            <person name="Oren A."/>
            <person name="Chaudhuri R.R."/>
            <person name="La Ragione R."/>
            <person name="Hildebrand F."/>
            <person name="Pallen M.J."/>
        </authorList>
    </citation>
    <scope>NUCLEOTIDE SEQUENCE</scope>
    <source>
        <strain evidence="3">ChiSxjej2B14-8506</strain>
    </source>
</reference>
<comment type="caution">
    <text evidence="3">The sequence shown here is derived from an EMBL/GenBank/DDBJ whole genome shotgun (WGS) entry which is preliminary data.</text>
</comment>
<protein>
    <submittedName>
        <fullName evidence="3">AbrB/MazE/SpoVT family DNA-binding domain-containing protein</fullName>
    </submittedName>
</protein>
<sequence length="89" mass="9819">MRSSGIVRKVDNLGRIVIPIEIRRAMSIDVKDPIEISIDGDTIVLRRQQTACALCGSNSDMRRIGDKYICAQCAQLIRSEFAQANPSGI</sequence>